<evidence type="ECO:0000313" key="2">
    <source>
        <dbReference type="EMBL" id="KAF7344563.1"/>
    </source>
</evidence>
<proteinExistence type="predicted"/>
<reference evidence="2" key="1">
    <citation type="submission" date="2020-05" db="EMBL/GenBank/DDBJ databases">
        <title>Mycena genomes resolve the evolution of fungal bioluminescence.</title>
        <authorList>
            <person name="Tsai I.J."/>
        </authorList>
    </citation>
    <scope>NUCLEOTIDE SEQUENCE</scope>
    <source>
        <strain evidence="2">160909Yilan</strain>
    </source>
</reference>
<organism evidence="2 3">
    <name type="scientific">Mycena sanguinolenta</name>
    <dbReference type="NCBI Taxonomy" id="230812"/>
    <lineage>
        <taxon>Eukaryota</taxon>
        <taxon>Fungi</taxon>
        <taxon>Dikarya</taxon>
        <taxon>Basidiomycota</taxon>
        <taxon>Agaricomycotina</taxon>
        <taxon>Agaricomycetes</taxon>
        <taxon>Agaricomycetidae</taxon>
        <taxon>Agaricales</taxon>
        <taxon>Marasmiineae</taxon>
        <taxon>Mycenaceae</taxon>
        <taxon>Mycena</taxon>
    </lineage>
</organism>
<dbReference type="OrthoDB" id="3231188at2759"/>
<accession>A0A8H7CR89</accession>
<comment type="caution">
    <text evidence="2">The sequence shown here is derived from an EMBL/GenBank/DDBJ whole genome shotgun (WGS) entry which is preliminary data.</text>
</comment>
<feature type="compositionally biased region" description="Polar residues" evidence="1">
    <location>
        <begin position="1"/>
        <end position="10"/>
    </location>
</feature>
<dbReference type="EMBL" id="JACAZH010000021">
    <property type="protein sequence ID" value="KAF7344563.1"/>
    <property type="molecule type" value="Genomic_DNA"/>
</dbReference>
<feature type="region of interest" description="Disordered" evidence="1">
    <location>
        <begin position="1"/>
        <end position="32"/>
    </location>
</feature>
<dbReference type="Proteomes" id="UP000623467">
    <property type="component" value="Unassembled WGS sequence"/>
</dbReference>
<evidence type="ECO:0000313" key="3">
    <source>
        <dbReference type="Proteomes" id="UP000623467"/>
    </source>
</evidence>
<gene>
    <name evidence="2" type="ORF">MSAN_01938300</name>
</gene>
<feature type="region of interest" description="Disordered" evidence="1">
    <location>
        <begin position="62"/>
        <end position="84"/>
    </location>
</feature>
<sequence>MPSATPSNSDSDSDGRPEAGRELVVPDQNATPRTVRTALHNTQKMMGVVLKKNKELEAELAQLRASNPGRRKKQQGGDSASGLKGPNTLNYHAVIINLGKSFTVLQFPWVDQTAFAENIGFPEASPSEIWRPNPPYKQFSQQLTAMLYQHIPPTYHVLIAKDPDFAHHFCGYGSAERSTALKTIKTELTRLLLTKKLIANAEDPKAWRDLVVWHEDTTKEDVKISPYPPILYRASKKKPNGLMKNPVLPLCARAILFGPASLQDNGTRRPQGATLGVMWRVKEPTTGLISFVCTVVVFICYWSSRPDSSKPENFEPTGSTSKISFRDIYMRFRRALESKAEDPITKSIILFLARQSSHFDEDEELENAMGNMSLGEESSDEDSLTVLPVASAQPAVRAVIPAPPHVTTPPIVPALMPVTSDEELDESIASPIRRPHRRSHTRVPDSDDEAIASAAVSQHNQAVASAADSQRNEAGGSAAEHRLDLENKLSRLKVADLKSILAEAQHFPPSKTVKKDLVAMILAHNVATDIYHARFSA</sequence>
<protein>
    <submittedName>
        <fullName evidence="2">Uncharacterized protein</fullName>
    </submittedName>
</protein>
<evidence type="ECO:0000256" key="1">
    <source>
        <dbReference type="SAM" id="MobiDB-lite"/>
    </source>
</evidence>
<keyword evidence="3" id="KW-1185">Reference proteome</keyword>
<name>A0A8H7CR89_9AGAR</name>
<dbReference type="AlphaFoldDB" id="A0A8H7CR89"/>